<evidence type="ECO:0000313" key="4">
    <source>
        <dbReference type="Proteomes" id="UP000635477"/>
    </source>
</evidence>
<name>A0A8H4XL15_9HYPO</name>
<feature type="region of interest" description="Disordered" evidence="1">
    <location>
        <begin position="41"/>
        <end position="87"/>
    </location>
</feature>
<feature type="region of interest" description="Disordered" evidence="1">
    <location>
        <begin position="1"/>
        <end position="28"/>
    </location>
</feature>
<organism evidence="3 4">
    <name type="scientific">Fusarium zealandicum</name>
    <dbReference type="NCBI Taxonomy" id="1053134"/>
    <lineage>
        <taxon>Eukaryota</taxon>
        <taxon>Fungi</taxon>
        <taxon>Dikarya</taxon>
        <taxon>Ascomycota</taxon>
        <taxon>Pezizomycotina</taxon>
        <taxon>Sordariomycetes</taxon>
        <taxon>Hypocreomycetidae</taxon>
        <taxon>Hypocreales</taxon>
        <taxon>Nectriaceae</taxon>
        <taxon>Fusarium</taxon>
        <taxon>Fusarium staphyleae species complex</taxon>
    </lineage>
</organism>
<feature type="compositionally biased region" description="Polar residues" evidence="1">
    <location>
        <begin position="48"/>
        <end position="66"/>
    </location>
</feature>
<dbReference type="Pfam" id="PF06985">
    <property type="entry name" value="HET"/>
    <property type="match status" value="1"/>
</dbReference>
<evidence type="ECO:0000259" key="2">
    <source>
        <dbReference type="Pfam" id="PF06985"/>
    </source>
</evidence>
<dbReference type="PANTHER" id="PTHR33112">
    <property type="entry name" value="DOMAIN PROTEIN, PUTATIVE-RELATED"/>
    <property type="match status" value="1"/>
</dbReference>
<feature type="domain" description="Heterokaryon incompatibility" evidence="2">
    <location>
        <begin position="284"/>
        <end position="418"/>
    </location>
</feature>
<sequence length="784" mass="86627">MSQNDRSAATATAKPAAPGPNAAARVPAGMKKISRLFAFTRLTRGRPDSSNGNNTNSEWDSASTRESSPDVHQLSSRRRRTEPQVRKPARNGLCRLVADDDNPPCAICATIEFPYLLNWKPGQPRPWIPLAHTLAELSACPYCIFFQALVGSAPDMTRKFTPYLRIRQAFERLGVGEKHELGGAVLIEVTTKSKALPWGYIVRVDEGKDDVAGYQGTTPAIRGRVIPPKLDPALPRAWIDFCTTNHSHTACAPRGPPIRGLKLVDCREEAVVFVDDLSAETVEYVTLSYVRGSSPKDETDHHDGLPEVLPPLLTDAMAMTTSLGFRYLWIDQYCFPQYNAVERRRQLDKMGEIYARSALTLIVAAGEGISDGIPGVSVPREEQLSLQTEAGHFTTSLIRPDTEVANSKWAFRGWTYQEGLLSHRRLVFTPSQIYFQCQSLHCHESISFPLQTKPALNLGRVFPLTGVGSRTGDFKNQVNGYLNRDFTFPEDRLDAFRGVLDQYAQMDPPMDNLLGLPLFHANDFKNQISPSRTDRLAIALGWKLDPVGDTEISTYPMYLHGSFPSWTWLAWKLRPEYKGYGPYFSLCQIGDESPLVDNISSVPNMDVSVGFKDDKVLSWEDQGDAIADCSTPISFLRLKTYCFDLRLTVAPPPTDAASAASSSTAANITFVSPDLRDTLRPALTALLLRAAHASPDAEPPAGEHDLVGAFISGHDWKLDESFESANVLVCGRRDWASDGELVRLGTLELGPGGLLGIDEDTAVVKGAMNDDRRLDVQLRELDIY</sequence>
<reference evidence="3" key="1">
    <citation type="journal article" date="2020" name="BMC Genomics">
        <title>Correction to: Identification and distribution of gene clusters required for synthesis of sphingolipid metabolism inhibitors in diverse species of the filamentous fungus Fusarium.</title>
        <authorList>
            <person name="Kim H.S."/>
            <person name="Lohmar J.M."/>
            <person name="Busman M."/>
            <person name="Brown D.W."/>
            <person name="Naumann T.A."/>
            <person name="Divon H.H."/>
            <person name="Lysoe E."/>
            <person name="Uhlig S."/>
            <person name="Proctor R.H."/>
        </authorList>
    </citation>
    <scope>NUCLEOTIDE SEQUENCE</scope>
    <source>
        <strain evidence="3">NRRL 22465</strain>
    </source>
</reference>
<dbReference type="Proteomes" id="UP000635477">
    <property type="component" value="Unassembled WGS sequence"/>
</dbReference>
<dbReference type="InterPro" id="IPR010730">
    <property type="entry name" value="HET"/>
</dbReference>
<gene>
    <name evidence="3" type="ORF">FZEAL_4996</name>
</gene>
<protein>
    <recommendedName>
        <fullName evidence="2">Heterokaryon incompatibility domain-containing protein</fullName>
    </recommendedName>
</protein>
<dbReference type="PANTHER" id="PTHR33112:SF1">
    <property type="entry name" value="HETEROKARYON INCOMPATIBILITY DOMAIN-CONTAINING PROTEIN"/>
    <property type="match status" value="1"/>
</dbReference>
<dbReference type="AlphaFoldDB" id="A0A8H4XL15"/>
<keyword evidence="4" id="KW-1185">Reference proteome</keyword>
<feature type="compositionally biased region" description="Low complexity" evidence="1">
    <location>
        <begin position="8"/>
        <end position="28"/>
    </location>
</feature>
<comment type="caution">
    <text evidence="3">The sequence shown here is derived from an EMBL/GenBank/DDBJ whole genome shotgun (WGS) entry which is preliminary data.</text>
</comment>
<dbReference type="OrthoDB" id="5428863at2759"/>
<proteinExistence type="predicted"/>
<evidence type="ECO:0000313" key="3">
    <source>
        <dbReference type="EMBL" id="KAF4978653.1"/>
    </source>
</evidence>
<dbReference type="EMBL" id="JABEYC010000352">
    <property type="protein sequence ID" value="KAF4978653.1"/>
    <property type="molecule type" value="Genomic_DNA"/>
</dbReference>
<reference evidence="3" key="2">
    <citation type="submission" date="2020-05" db="EMBL/GenBank/DDBJ databases">
        <authorList>
            <person name="Kim H.-S."/>
            <person name="Proctor R.H."/>
            <person name="Brown D.W."/>
        </authorList>
    </citation>
    <scope>NUCLEOTIDE SEQUENCE</scope>
    <source>
        <strain evidence="3">NRRL 22465</strain>
    </source>
</reference>
<evidence type="ECO:0000256" key="1">
    <source>
        <dbReference type="SAM" id="MobiDB-lite"/>
    </source>
</evidence>
<accession>A0A8H4XL15</accession>